<feature type="region of interest" description="Disordered" evidence="1">
    <location>
        <begin position="414"/>
        <end position="444"/>
    </location>
</feature>
<accession>A0A2G5VLD8</accession>
<protein>
    <submittedName>
        <fullName evidence="2">Uncharacterized protein</fullName>
    </submittedName>
</protein>
<keyword evidence="3" id="KW-1185">Reference proteome</keyword>
<comment type="caution">
    <text evidence="2">The sequence shown here is derived from an EMBL/GenBank/DDBJ whole genome shotgun (WGS) entry which is preliminary data.</text>
</comment>
<dbReference type="Proteomes" id="UP000230233">
    <property type="component" value="Chromosome I"/>
</dbReference>
<evidence type="ECO:0000256" key="1">
    <source>
        <dbReference type="SAM" id="MobiDB-lite"/>
    </source>
</evidence>
<evidence type="ECO:0000313" key="2">
    <source>
        <dbReference type="EMBL" id="PIC52406.1"/>
    </source>
</evidence>
<reference evidence="3" key="1">
    <citation type="submission" date="2017-10" db="EMBL/GenBank/DDBJ databases">
        <title>Rapid genome shrinkage in a self-fertile nematode reveals novel sperm competition proteins.</title>
        <authorList>
            <person name="Yin D."/>
            <person name="Schwarz E.M."/>
            <person name="Thomas C.G."/>
            <person name="Felde R.L."/>
            <person name="Korf I.F."/>
            <person name="Cutter A.D."/>
            <person name="Schartner C.M."/>
            <person name="Ralston E.J."/>
            <person name="Meyer B.J."/>
            <person name="Haag E.S."/>
        </authorList>
    </citation>
    <scope>NUCLEOTIDE SEQUENCE [LARGE SCALE GENOMIC DNA]</scope>
    <source>
        <strain evidence="3">JU1422</strain>
    </source>
</reference>
<gene>
    <name evidence="2" type="primary">Cni-T23B3.1</name>
    <name evidence="2" type="synonym">Cnig_chr_I.g2526</name>
    <name evidence="2" type="ORF">B9Z55_002526</name>
</gene>
<dbReference type="OrthoDB" id="5787535at2759"/>
<organism evidence="2 3">
    <name type="scientific">Caenorhabditis nigoni</name>
    <dbReference type="NCBI Taxonomy" id="1611254"/>
    <lineage>
        <taxon>Eukaryota</taxon>
        <taxon>Metazoa</taxon>
        <taxon>Ecdysozoa</taxon>
        <taxon>Nematoda</taxon>
        <taxon>Chromadorea</taxon>
        <taxon>Rhabditida</taxon>
        <taxon>Rhabditina</taxon>
        <taxon>Rhabditomorpha</taxon>
        <taxon>Rhabditoidea</taxon>
        <taxon>Rhabditidae</taxon>
        <taxon>Peloderinae</taxon>
        <taxon>Caenorhabditis</taxon>
    </lineage>
</organism>
<name>A0A2G5VLD8_9PELO</name>
<evidence type="ECO:0000313" key="3">
    <source>
        <dbReference type="Proteomes" id="UP000230233"/>
    </source>
</evidence>
<sequence>MNMNTRDTVVLCSWHCINRDALVVLALRARLARHRCISDSLLCTPFEYSIDYCTSIDYAKNTNMAGDLLLSIKDNNEYSLDMDESKLQQLVISFISADKEKIRDKAAKNRNFKDFIESARFLQQYARLTGCEKSLPPADYLQKINSEKASFCFKKIHHTFNLFDIVFNKTRHGFGQVDFPIEKNHGVTAIEDVGGCEAPCPLRRVFVLENMNVPVCRFDPIMFCQSWILSVLRPKFVFRGLVACPKGDYGLARFIVEIGNARGATVRSEVSVPFRSGDEEKLGKFLPFEVESPEYNFRPTHVFFFVCIFYVNREQMPIRGMRLANCTVQCVLPKMPESLEGIQQNESFPIGAHDPPPHQCHFSTEGQVQDPDYLQQLKTEFYSVMKNMTRIRAEEVARAESDITALMGTNLLGDAMETDDNDGSDKRKRAGLDNEGEPETKKRC</sequence>
<proteinExistence type="predicted"/>
<dbReference type="EMBL" id="PDUG01000001">
    <property type="protein sequence ID" value="PIC52406.1"/>
    <property type="molecule type" value="Genomic_DNA"/>
</dbReference>
<dbReference type="AlphaFoldDB" id="A0A2G5VLD8"/>